<evidence type="ECO:0000313" key="2">
    <source>
        <dbReference type="Proteomes" id="UP000324222"/>
    </source>
</evidence>
<reference evidence="1 2" key="1">
    <citation type="submission" date="2019-05" db="EMBL/GenBank/DDBJ databases">
        <title>Another draft genome of Portunus trituberculatus and its Hox gene families provides insights of decapod evolution.</title>
        <authorList>
            <person name="Jeong J.-H."/>
            <person name="Song I."/>
            <person name="Kim S."/>
            <person name="Choi T."/>
            <person name="Kim D."/>
            <person name="Ryu S."/>
            <person name="Kim W."/>
        </authorList>
    </citation>
    <scope>NUCLEOTIDE SEQUENCE [LARGE SCALE GENOMIC DNA]</scope>
    <source>
        <tissue evidence="1">Muscle</tissue>
    </source>
</reference>
<keyword evidence="2" id="KW-1185">Reference proteome</keyword>
<accession>A0A5B7DC77</accession>
<organism evidence="1 2">
    <name type="scientific">Portunus trituberculatus</name>
    <name type="common">Swimming crab</name>
    <name type="synonym">Neptunus trituberculatus</name>
    <dbReference type="NCBI Taxonomy" id="210409"/>
    <lineage>
        <taxon>Eukaryota</taxon>
        <taxon>Metazoa</taxon>
        <taxon>Ecdysozoa</taxon>
        <taxon>Arthropoda</taxon>
        <taxon>Crustacea</taxon>
        <taxon>Multicrustacea</taxon>
        <taxon>Malacostraca</taxon>
        <taxon>Eumalacostraca</taxon>
        <taxon>Eucarida</taxon>
        <taxon>Decapoda</taxon>
        <taxon>Pleocyemata</taxon>
        <taxon>Brachyura</taxon>
        <taxon>Eubrachyura</taxon>
        <taxon>Portunoidea</taxon>
        <taxon>Portunidae</taxon>
        <taxon>Portuninae</taxon>
        <taxon>Portunus</taxon>
    </lineage>
</organism>
<dbReference type="AlphaFoldDB" id="A0A5B7DC77"/>
<dbReference type="Proteomes" id="UP000324222">
    <property type="component" value="Unassembled WGS sequence"/>
</dbReference>
<dbReference type="EMBL" id="VSRR010000725">
    <property type="protein sequence ID" value="MPC18958.1"/>
    <property type="molecule type" value="Genomic_DNA"/>
</dbReference>
<comment type="caution">
    <text evidence="1">The sequence shown here is derived from an EMBL/GenBank/DDBJ whole genome shotgun (WGS) entry which is preliminary data.</text>
</comment>
<sequence>MSGGGRTALAEGVSAVPRVSAATVLKWSCFRNKTAFLASVTAATLRRRYPAPRRAAVLAGLHSARPSACSYHSSPVSIVCRVELRFSHGASRHLFSKRFTFPSPPLCAPHPLPLFVSRLPLVPGPH</sequence>
<evidence type="ECO:0000313" key="1">
    <source>
        <dbReference type="EMBL" id="MPC18958.1"/>
    </source>
</evidence>
<proteinExistence type="predicted"/>
<gene>
    <name evidence="1" type="ORF">E2C01_011858</name>
</gene>
<protein>
    <submittedName>
        <fullName evidence="1">Uncharacterized protein</fullName>
    </submittedName>
</protein>
<name>A0A5B7DC77_PORTR</name>